<accession>A0A4Q7J026</accession>
<evidence type="ECO:0000256" key="3">
    <source>
        <dbReference type="ARBA" id="ARBA00022723"/>
    </source>
</evidence>
<comment type="similarity">
    <text evidence="6">Belongs to the PINc/VapC protein family.</text>
</comment>
<feature type="binding site" evidence="6">
    <location>
        <position position="12"/>
    </location>
    <ligand>
        <name>Mg(2+)</name>
        <dbReference type="ChEBI" id="CHEBI:18420"/>
    </ligand>
</feature>
<feature type="binding site" evidence="6">
    <location>
        <position position="101"/>
    </location>
    <ligand>
        <name>Mg(2+)</name>
        <dbReference type="ChEBI" id="CHEBI:18420"/>
    </ligand>
</feature>
<proteinExistence type="inferred from homology"/>
<dbReference type="InterPro" id="IPR002716">
    <property type="entry name" value="PIN_dom"/>
</dbReference>
<keyword evidence="9" id="KW-1185">Reference proteome</keyword>
<evidence type="ECO:0000256" key="1">
    <source>
        <dbReference type="ARBA" id="ARBA00022649"/>
    </source>
</evidence>
<dbReference type="InterPro" id="IPR029060">
    <property type="entry name" value="PIN-like_dom_sf"/>
</dbReference>
<dbReference type="EC" id="3.1.-.-" evidence="6"/>
<name>A0A4Q7J026_9PSEU</name>
<dbReference type="Gene3D" id="3.40.50.1010">
    <property type="entry name" value="5'-nuclease"/>
    <property type="match status" value="1"/>
</dbReference>
<dbReference type="GO" id="GO:0000287">
    <property type="term" value="F:magnesium ion binding"/>
    <property type="evidence" value="ECO:0007669"/>
    <property type="project" value="UniProtKB-UniRule"/>
</dbReference>
<evidence type="ECO:0000259" key="7">
    <source>
        <dbReference type="Pfam" id="PF01850"/>
    </source>
</evidence>
<gene>
    <name evidence="6" type="primary">vapC</name>
    <name evidence="8" type="ORF">EWH70_30595</name>
</gene>
<dbReference type="Proteomes" id="UP000292003">
    <property type="component" value="Unassembled WGS sequence"/>
</dbReference>
<comment type="function">
    <text evidence="6">Toxic component of a toxin-antitoxin (TA) system. An RNase.</text>
</comment>
<keyword evidence="4 6" id="KW-0378">Hydrolase</keyword>
<dbReference type="GO" id="GO:0004540">
    <property type="term" value="F:RNA nuclease activity"/>
    <property type="evidence" value="ECO:0007669"/>
    <property type="project" value="InterPro"/>
</dbReference>
<protein>
    <recommendedName>
        <fullName evidence="6">Ribonuclease VapC</fullName>
        <shortName evidence="6">RNase VapC</shortName>
        <ecNumber evidence="6">3.1.-.-</ecNumber>
    </recommendedName>
    <alternativeName>
        <fullName evidence="6">Toxin VapC</fullName>
    </alternativeName>
</protein>
<evidence type="ECO:0000313" key="8">
    <source>
        <dbReference type="EMBL" id="RZQ60058.1"/>
    </source>
</evidence>
<dbReference type="AlphaFoldDB" id="A0A4Q7J026"/>
<dbReference type="PANTHER" id="PTHR35901">
    <property type="entry name" value="RIBONUCLEASE VAPC3"/>
    <property type="match status" value="1"/>
</dbReference>
<keyword evidence="5 6" id="KW-0460">Magnesium</keyword>
<evidence type="ECO:0000256" key="6">
    <source>
        <dbReference type="HAMAP-Rule" id="MF_00265"/>
    </source>
</evidence>
<comment type="cofactor">
    <cofactor evidence="6">
        <name>Mg(2+)</name>
        <dbReference type="ChEBI" id="CHEBI:18420"/>
    </cofactor>
</comment>
<dbReference type="InterPro" id="IPR051619">
    <property type="entry name" value="TypeII_TA_RNase_PINc/VapC"/>
</dbReference>
<keyword evidence="6" id="KW-0800">Toxin</keyword>
<dbReference type="CDD" id="cd09873">
    <property type="entry name" value="PIN_Pae0151-like"/>
    <property type="match status" value="1"/>
</dbReference>
<dbReference type="GO" id="GO:0090729">
    <property type="term" value="F:toxin activity"/>
    <property type="evidence" value="ECO:0007669"/>
    <property type="project" value="UniProtKB-KW"/>
</dbReference>
<dbReference type="InterPro" id="IPR044153">
    <property type="entry name" value="PIN_Pae0151-like"/>
</dbReference>
<evidence type="ECO:0000256" key="2">
    <source>
        <dbReference type="ARBA" id="ARBA00022722"/>
    </source>
</evidence>
<reference evidence="8 9" key="1">
    <citation type="submission" date="2019-02" db="EMBL/GenBank/DDBJ databases">
        <title>Draft genome sequence of Amycolatopsis sp. 8-3EHSu isolated from roots of Suaeda maritima.</title>
        <authorList>
            <person name="Duangmal K."/>
            <person name="Chantavorakit T."/>
        </authorList>
    </citation>
    <scope>NUCLEOTIDE SEQUENCE [LARGE SCALE GENOMIC DNA]</scope>
    <source>
        <strain evidence="8 9">8-3EHSu</strain>
    </source>
</reference>
<feature type="domain" description="PIN" evidence="7">
    <location>
        <begin position="9"/>
        <end position="126"/>
    </location>
</feature>
<dbReference type="HAMAP" id="MF_00265">
    <property type="entry name" value="VapC_Nob1"/>
    <property type="match status" value="1"/>
</dbReference>
<dbReference type="EMBL" id="SFCC01000019">
    <property type="protein sequence ID" value="RZQ60058.1"/>
    <property type="molecule type" value="Genomic_DNA"/>
</dbReference>
<organism evidence="8 9">
    <name type="scientific">Amycolatopsis suaedae</name>
    <dbReference type="NCBI Taxonomy" id="2510978"/>
    <lineage>
        <taxon>Bacteria</taxon>
        <taxon>Bacillati</taxon>
        <taxon>Actinomycetota</taxon>
        <taxon>Actinomycetes</taxon>
        <taxon>Pseudonocardiales</taxon>
        <taxon>Pseudonocardiaceae</taxon>
        <taxon>Amycolatopsis</taxon>
    </lineage>
</organism>
<dbReference type="PANTHER" id="PTHR35901:SF1">
    <property type="entry name" value="EXONUCLEASE VAPC9"/>
    <property type="match status" value="1"/>
</dbReference>
<dbReference type="InterPro" id="IPR022907">
    <property type="entry name" value="VapC_family"/>
</dbReference>
<evidence type="ECO:0000256" key="4">
    <source>
        <dbReference type="ARBA" id="ARBA00022801"/>
    </source>
</evidence>
<dbReference type="OrthoDB" id="4377304at2"/>
<keyword evidence="1 6" id="KW-1277">Toxin-antitoxin system</keyword>
<comment type="caution">
    <text evidence="8">The sequence shown here is derived from an EMBL/GenBank/DDBJ whole genome shotgun (WGS) entry which is preliminary data.</text>
</comment>
<dbReference type="SUPFAM" id="SSF88723">
    <property type="entry name" value="PIN domain-like"/>
    <property type="match status" value="1"/>
</dbReference>
<keyword evidence="2 6" id="KW-0540">Nuclease</keyword>
<dbReference type="Pfam" id="PF01850">
    <property type="entry name" value="PIN"/>
    <property type="match status" value="1"/>
</dbReference>
<dbReference type="RefSeq" id="WP_130479044.1">
    <property type="nucleotide sequence ID" value="NZ_SFCC01000019.1"/>
</dbReference>
<sequence>MTEPPAELVVLDASVLVDLLAGTEYAAPAKKRLAGTVMHAPSHMDAEVLSALGRLHRAGELTTADVDAALAALTAVPVTRHSVAELAVGAWARRADIRLTDALYLELAARLRVQVLTTDRRLARASSLAESIDLPGS</sequence>
<evidence type="ECO:0000256" key="5">
    <source>
        <dbReference type="ARBA" id="ARBA00022842"/>
    </source>
</evidence>
<evidence type="ECO:0000313" key="9">
    <source>
        <dbReference type="Proteomes" id="UP000292003"/>
    </source>
</evidence>
<keyword evidence="3 6" id="KW-0479">Metal-binding</keyword>
<dbReference type="GO" id="GO:0016787">
    <property type="term" value="F:hydrolase activity"/>
    <property type="evidence" value="ECO:0007669"/>
    <property type="project" value="UniProtKB-KW"/>
</dbReference>